<dbReference type="PANTHER" id="PTHR44942">
    <property type="entry name" value="METHYLTRANSF_11 DOMAIN-CONTAINING PROTEIN"/>
    <property type="match status" value="1"/>
</dbReference>
<dbReference type="Proteomes" id="UP001612915">
    <property type="component" value="Unassembled WGS sequence"/>
</dbReference>
<feature type="domain" description="Methyltransferase type 11" evidence="5">
    <location>
        <begin position="55"/>
        <end position="143"/>
    </location>
</feature>
<dbReference type="CDD" id="cd02440">
    <property type="entry name" value="AdoMet_MTases"/>
    <property type="match status" value="1"/>
</dbReference>
<dbReference type="EMBL" id="JBITLV010000001">
    <property type="protein sequence ID" value="MFI7585743.1"/>
    <property type="molecule type" value="Genomic_DNA"/>
</dbReference>
<dbReference type="GO" id="GO:0032259">
    <property type="term" value="P:methylation"/>
    <property type="evidence" value="ECO:0007669"/>
    <property type="project" value="UniProtKB-KW"/>
</dbReference>
<comment type="caution">
    <text evidence="6">The sequence shown here is derived from an EMBL/GenBank/DDBJ whole genome shotgun (WGS) entry which is preliminary data.</text>
</comment>
<feature type="region of interest" description="Disordered" evidence="4">
    <location>
        <begin position="1"/>
        <end position="25"/>
    </location>
</feature>
<dbReference type="Pfam" id="PF08241">
    <property type="entry name" value="Methyltransf_11"/>
    <property type="match status" value="1"/>
</dbReference>
<evidence type="ECO:0000259" key="5">
    <source>
        <dbReference type="Pfam" id="PF08241"/>
    </source>
</evidence>
<dbReference type="GO" id="GO:0008168">
    <property type="term" value="F:methyltransferase activity"/>
    <property type="evidence" value="ECO:0007669"/>
    <property type="project" value="UniProtKB-KW"/>
</dbReference>
<protein>
    <submittedName>
        <fullName evidence="6">Class I SAM-dependent methyltransferase</fullName>
        <ecNumber evidence="6">2.1.1.-</ecNumber>
    </submittedName>
</protein>
<reference evidence="6 7" key="1">
    <citation type="submission" date="2024-10" db="EMBL/GenBank/DDBJ databases">
        <title>The Natural Products Discovery Center: Release of the First 8490 Sequenced Strains for Exploring Actinobacteria Biosynthetic Diversity.</title>
        <authorList>
            <person name="Kalkreuter E."/>
            <person name="Kautsar S.A."/>
            <person name="Yang D."/>
            <person name="Bader C.D."/>
            <person name="Teijaro C.N."/>
            <person name="Fluegel L."/>
            <person name="Davis C.M."/>
            <person name="Simpson J.R."/>
            <person name="Lauterbach L."/>
            <person name="Steele A.D."/>
            <person name="Gui C."/>
            <person name="Meng S."/>
            <person name="Li G."/>
            <person name="Viehrig K."/>
            <person name="Ye F."/>
            <person name="Su P."/>
            <person name="Kiefer A.F."/>
            <person name="Nichols A."/>
            <person name="Cepeda A.J."/>
            <person name="Yan W."/>
            <person name="Fan B."/>
            <person name="Jiang Y."/>
            <person name="Adhikari A."/>
            <person name="Zheng C.-J."/>
            <person name="Schuster L."/>
            <person name="Cowan T.M."/>
            <person name="Smanski M.J."/>
            <person name="Chevrette M.G."/>
            <person name="De Carvalho L.P.S."/>
            <person name="Shen B."/>
        </authorList>
    </citation>
    <scope>NUCLEOTIDE SEQUENCE [LARGE SCALE GENOMIC DNA]</scope>
    <source>
        <strain evidence="6 7">NPDC049639</strain>
    </source>
</reference>
<evidence type="ECO:0000256" key="4">
    <source>
        <dbReference type="SAM" id="MobiDB-lite"/>
    </source>
</evidence>
<sequence>MVVSRTQRWERQRTSFGADATGYDRHRPGWPATTAAWLTGTEPGGPFAGRALDVLDVGAGTGKLTRTLVDAGHRVTALDPSGAMLAVLREREPRAHVVRAGAEAIPLPDGSVDAVTVAQAWHWVDAGRAAAEVARVLRPGGVFGLGWHARNESAAWTRELRTLVGEPTLGNGKSIHEQRSDPVVPGPFGPMITHRFGIDLALTPAGLGALAASWSYVSIRADRDDVVAQVEALGRRVAGAAGTLRLPYDTWCHRVIRLP</sequence>
<dbReference type="PANTHER" id="PTHR44942:SF4">
    <property type="entry name" value="METHYLTRANSFERASE TYPE 11 DOMAIN-CONTAINING PROTEIN"/>
    <property type="match status" value="1"/>
</dbReference>
<comment type="similarity">
    <text evidence="1">Belongs to the methyltransferase superfamily.</text>
</comment>
<organism evidence="6 7">
    <name type="scientific">Spongisporangium articulatum</name>
    <dbReference type="NCBI Taxonomy" id="3362603"/>
    <lineage>
        <taxon>Bacteria</taxon>
        <taxon>Bacillati</taxon>
        <taxon>Actinomycetota</taxon>
        <taxon>Actinomycetes</taxon>
        <taxon>Kineosporiales</taxon>
        <taxon>Kineosporiaceae</taxon>
        <taxon>Spongisporangium</taxon>
    </lineage>
</organism>
<dbReference type="InterPro" id="IPR013216">
    <property type="entry name" value="Methyltransf_11"/>
</dbReference>
<dbReference type="Gene3D" id="3.40.50.150">
    <property type="entry name" value="Vaccinia Virus protein VP39"/>
    <property type="match status" value="1"/>
</dbReference>
<keyword evidence="7" id="KW-1185">Reference proteome</keyword>
<evidence type="ECO:0000256" key="2">
    <source>
        <dbReference type="ARBA" id="ARBA00022603"/>
    </source>
</evidence>
<keyword evidence="3 6" id="KW-0808">Transferase</keyword>
<keyword evidence="2 6" id="KW-0489">Methyltransferase</keyword>
<evidence type="ECO:0000256" key="1">
    <source>
        <dbReference type="ARBA" id="ARBA00008361"/>
    </source>
</evidence>
<gene>
    <name evidence="6" type="ORF">ACIB24_01565</name>
</gene>
<dbReference type="SUPFAM" id="SSF53335">
    <property type="entry name" value="S-adenosyl-L-methionine-dependent methyltransferases"/>
    <property type="match status" value="1"/>
</dbReference>
<proteinExistence type="inferred from homology"/>
<name>A0ABW8AIE7_9ACTN</name>
<evidence type="ECO:0000313" key="6">
    <source>
        <dbReference type="EMBL" id="MFI7585743.1"/>
    </source>
</evidence>
<dbReference type="InterPro" id="IPR051052">
    <property type="entry name" value="Diverse_substrate_MTase"/>
</dbReference>
<evidence type="ECO:0000256" key="3">
    <source>
        <dbReference type="ARBA" id="ARBA00022679"/>
    </source>
</evidence>
<dbReference type="RefSeq" id="WP_398274155.1">
    <property type="nucleotide sequence ID" value="NZ_JBITLV010000001.1"/>
</dbReference>
<evidence type="ECO:0000313" key="7">
    <source>
        <dbReference type="Proteomes" id="UP001612915"/>
    </source>
</evidence>
<dbReference type="InterPro" id="IPR029063">
    <property type="entry name" value="SAM-dependent_MTases_sf"/>
</dbReference>
<dbReference type="EC" id="2.1.1.-" evidence="6"/>
<accession>A0ABW8AIE7</accession>